<feature type="domain" description="ATP synthase F1 complex delta/epsilon subunit N-terminal" evidence="10">
    <location>
        <begin position="6"/>
        <end position="86"/>
    </location>
</feature>
<evidence type="ECO:0000313" key="12">
    <source>
        <dbReference type="Proteomes" id="UP001332931"/>
    </source>
</evidence>
<dbReference type="NCBIfam" id="TIGR01216">
    <property type="entry name" value="ATP_synt_epsi"/>
    <property type="match status" value="1"/>
</dbReference>
<dbReference type="InterPro" id="IPR001469">
    <property type="entry name" value="ATP_synth_F1_dsu/esu"/>
</dbReference>
<dbReference type="HAMAP" id="MF_00530">
    <property type="entry name" value="ATP_synth_epsil_bac"/>
    <property type="match status" value="1"/>
</dbReference>
<accession>A0ABU7RAX7</accession>
<evidence type="ECO:0000256" key="1">
    <source>
        <dbReference type="ARBA" id="ARBA00004184"/>
    </source>
</evidence>
<keyword evidence="8" id="KW-1003">Cell membrane</keyword>
<dbReference type="RefSeq" id="WP_330958523.1">
    <property type="nucleotide sequence ID" value="NZ_JAZGJQ010000008.1"/>
</dbReference>
<protein>
    <recommendedName>
        <fullName evidence="8">ATP synthase epsilon chain</fullName>
    </recommendedName>
    <alternativeName>
        <fullName evidence="8">ATP synthase F1 sector epsilon subunit</fullName>
    </alternativeName>
    <alternativeName>
        <fullName evidence="8">F-ATPase epsilon subunit</fullName>
    </alternativeName>
</protein>
<dbReference type="InterPro" id="IPR036771">
    <property type="entry name" value="ATPsynth_dsu/esu_N"/>
</dbReference>
<keyword evidence="5 8" id="KW-0472">Membrane</keyword>
<keyword evidence="12" id="KW-1185">Reference proteome</keyword>
<organism evidence="11 12">
    <name type="scientific">Olsenella absiana</name>
    <dbReference type="NCBI Taxonomy" id="3115222"/>
    <lineage>
        <taxon>Bacteria</taxon>
        <taxon>Bacillati</taxon>
        <taxon>Actinomycetota</taxon>
        <taxon>Coriobacteriia</taxon>
        <taxon>Coriobacteriales</taxon>
        <taxon>Atopobiaceae</taxon>
        <taxon>Olsenella</taxon>
    </lineage>
</organism>
<evidence type="ECO:0000256" key="5">
    <source>
        <dbReference type="ARBA" id="ARBA00023136"/>
    </source>
</evidence>
<dbReference type="CDD" id="cd12152">
    <property type="entry name" value="F1-ATPase_delta"/>
    <property type="match status" value="1"/>
</dbReference>
<comment type="caution">
    <text evidence="11">The sequence shown here is derived from an EMBL/GenBank/DDBJ whole genome shotgun (WGS) entry which is preliminary data.</text>
</comment>
<evidence type="ECO:0000256" key="2">
    <source>
        <dbReference type="ARBA" id="ARBA00005712"/>
    </source>
</evidence>
<dbReference type="SUPFAM" id="SSF51344">
    <property type="entry name" value="Epsilon subunit of F1F0-ATP synthase N-terminal domain"/>
    <property type="match status" value="1"/>
</dbReference>
<keyword evidence="6 8" id="KW-0139">CF(1)</keyword>
<dbReference type="Proteomes" id="UP001332931">
    <property type="component" value="Unassembled WGS sequence"/>
</dbReference>
<gene>
    <name evidence="8 11" type="primary">atpC</name>
    <name evidence="11" type="ORF">VXJ25_07140</name>
</gene>
<comment type="function">
    <text evidence="8">Produces ATP from ADP in the presence of a proton gradient across the membrane.</text>
</comment>
<keyword evidence="8" id="KW-0375">Hydrogen ion transport</keyword>
<evidence type="ECO:0000259" key="10">
    <source>
        <dbReference type="Pfam" id="PF02823"/>
    </source>
</evidence>
<evidence type="ECO:0000256" key="4">
    <source>
        <dbReference type="ARBA" id="ARBA00023065"/>
    </source>
</evidence>
<evidence type="ECO:0000256" key="3">
    <source>
        <dbReference type="ARBA" id="ARBA00022448"/>
    </source>
</evidence>
<reference evidence="11 12" key="1">
    <citation type="submission" date="2024-01" db="EMBL/GenBank/DDBJ databases">
        <title>Description of Olsenella sp. nov., isolated from pig feces.</title>
        <authorList>
            <person name="Chang Y.-H."/>
        </authorList>
    </citation>
    <scope>NUCLEOTIDE SEQUENCE [LARGE SCALE GENOMIC DNA]</scope>
    <source>
        <strain evidence="11 12">YH-ols2223</strain>
    </source>
</reference>
<evidence type="ECO:0000256" key="8">
    <source>
        <dbReference type="HAMAP-Rule" id="MF_00530"/>
    </source>
</evidence>
<sequence length="138" mass="15347">MAELVCQFVRPDRQLYEGMVEYLILQAESGELGVWPGHSPEICALGDGVVRLHRTKRDGGGELDIVISGGYAEITGDAVIILADHARRCDDIEPDVVMETRGAAIDARDALPERDPRRAYFENKINWCNLLLKQAARN</sequence>
<name>A0ABU7RAX7_9ACTN</name>
<keyword evidence="3 8" id="KW-0813">Transport</keyword>
<evidence type="ECO:0000256" key="6">
    <source>
        <dbReference type="ARBA" id="ARBA00023196"/>
    </source>
</evidence>
<dbReference type="Gene3D" id="2.60.15.10">
    <property type="entry name" value="F0F1 ATP synthase delta/epsilon subunit, N-terminal"/>
    <property type="match status" value="1"/>
</dbReference>
<comment type="similarity">
    <text evidence="2 8 9">Belongs to the ATPase epsilon chain family.</text>
</comment>
<evidence type="ECO:0000256" key="9">
    <source>
        <dbReference type="RuleBase" id="RU003656"/>
    </source>
</evidence>
<proteinExistence type="inferred from homology"/>
<comment type="subunit">
    <text evidence="8 9">F-type ATPases have 2 components, CF(1) - the catalytic core - and CF(0) - the membrane proton channel. CF(1) has five subunits: alpha(3), beta(3), gamma(1), delta(1), epsilon(1). CF(0) has three main subunits: a, b and c.</text>
</comment>
<dbReference type="PANTHER" id="PTHR13822:SF10">
    <property type="entry name" value="ATP SYNTHASE EPSILON CHAIN, CHLOROPLASTIC"/>
    <property type="match status" value="1"/>
</dbReference>
<dbReference type="EMBL" id="JAZGJQ010000008">
    <property type="protein sequence ID" value="MEE6147754.1"/>
    <property type="molecule type" value="Genomic_DNA"/>
</dbReference>
<evidence type="ECO:0000256" key="7">
    <source>
        <dbReference type="ARBA" id="ARBA00023310"/>
    </source>
</evidence>
<dbReference type="Pfam" id="PF02823">
    <property type="entry name" value="ATP-synt_DE_N"/>
    <property type="match status" value="1"/>
</dbReference>
<evidence type="ECO:0000313" key="11">
    <source>
        <dbReference type="EMBL" id="MEE6147754.1"/>
    </source>
</evidence>
<dbReference type="PANTHER" id="PTHR13822">
    <property type="entry name" value="ATP SYNTHASE DELTA/EPSILON CHAIN"/>
    <property type="match status" value="1"/>
</dbReference>
<keyword evidence="7 8" id="KW-0066">ATP synthesis</keyword>
<comment type="subcellular location">
    <subcellularLocation>
        <location evidence="8">Cell membrane</location>
        <topology evidence="8">Peripheral membrane protein</topology>
    </subcellularLocation>
    <subcellularLocation>
        <location evidence="1">Endomembrane system</location>
        <topology evidence="1">Peripheral membrane protein</topology>
    </subcellularLocation>
</comment>
<keyword evidence="4 8" id="KW-0406">Ion transport</keyword>
<dbReference type="InterPro" id="IPR020546">
    <property type="entry name" value="ATP_synth_F1_dsu/esu_N"/>
</dbReference>